<evidence type="ECO:0000313" key="3">
    <source>
        <dbReference type="Proteomes" id="UP001633002"/>
    </source>
</evidence>
<feature type="region of interest" description="Disordered" evidence="1">
    <location>
        <begin position="120"/>
        <end position="160"/>
    </location>
</feature>
<name>A0ABD3HV16_9MARC</name>
<feature type="region of interest" description="Disordered" evidence="1">
    <location>
        <begin position="1"/>
        <end position="56"/>
    </location>
</feature>
<organism evidence="2 3">
    <name type="scientific">Riccia sorocarpa</name>
    <dbReference type="NCBI Taxonomy" id="122646"/>
    <lineage>
        <taxon>Eukaryota</taxon>
        <taxon>Viridiplantae</taxon>
        <taxon>Streptophyta</taxon>
        <taxon>Embryophyta</taxon>
        <taxon>Marchantiophyta</taxon>
        <taxon>Marchantiopsida</taxon>
        <taxon>Marchantiidae</taxon>
        <taxon>Marchantiales</taxon>
        <taxon>Ricciaceae</taxon>
        <taxon>Riccia</taxon>
    </lineage>
</organism>
<sequence>METEGDSPGEKLVDLSSAAEVEVDERMDEQHEEEQNVTTGEEPGILFPYEEDVQGPTRTQRHFRALEIEAMQQHAEGAQENFRFDLESARNQGSFPTLLSTPDLNLQGRYHFTGAVENASPNVGTGGQNVANFQNSPRDSANVERSSGSKHVSFAPTATDHQARLLGSKWKLDGKTGADLGTSSSNSVKTTGGNAWTNPFRKTENKAGRGGEVGELLRPYLENLDPNWGSNVSK</sequence>
<feature type="compositionally biased region" description="Acidic residues" evidence="1">
    <location>
        <begin position="21"/>
        <end position="32"/>
    </location>
</feature>
<dbReference type="EMBL" id="JBJQOH010000002">
    <property type="protein sequence ID" value="KAL3695342.1"/>
    <property type="molecule type" value="Genomic_DNA"/>
</dbReference>
<feature type="compositionally biased region" description="Polar residues" evidence="1">
    <location>
        <begin position="120"/>
        <end position="150"/>
    </location>
</feature>
<dbReference type="Proteomes" id="UP001633002">
    <property type="component" value="Unassembled WGS sequence"/>
</dbReference>
<accession>A0ABD3HV16</accession>
<evidence type="ECO:0000256" key="1">
    <source>
        <dbReference type="SAM" id="MobiDB-lite"/>
    </source>
</evidence>
<feature type="compositionally biased region" description="Polar residues" evidence="1">
    <location>
        <begin position="181"/>
        <end position="197"/>
    </location>
</feature>
<gene>
    <name evidence="2" type="ORF">R1sor_009418</name>
</gene>
<reference evidence="2 3" key="1">
    <citation type="submission" date="2024-09" db="EMBL/GenBank/DDBJ databases">
        <title>Chromosome-scale assembly of Riccia sorocarpa.</title>
        <authorList>
            <person name="Paukszto L."/>
        </authorList>
    </citation>
    <scope>NUCLEOTIDE SEQUENCE [LARGE SCALE GENOMIC DNA]</scope>
    <source>
        <strain evidence="2">LP-2024</strain>
        <tissue evidence="2">Aerial parts of the thallus</tissue>
    </source>
</reference>
<feature type="region of interest" description="Disordered" evidence="1">
    <location>
        <begin position="175"/>
        <end position="211"/>
    </location>
</feature>
<proteinExistence type="predicted"/>
<comment type="caution">
    <text evidence="2">The sequence shown here is derived from an EMBL/GenBank/DDBJ whole genome shotgun (WGS) entry which is preliminary data.</text>
</comment>
<keyword evidence="3" id="KW-1185">Reference proteome</keyword>
<evidence type="ECO:0000313" key="2">
    <source>
        <dbReference type="EMBL" id="KAL3695342.1"/>
    </source>
</evidence>
<dbReference type="AlphaFoldDB" id="A0ABD3HV16"/>
<protein>
    <submittedName>
        <fullName evidence="2">Uncharacterized protein</fullName>
    </submittedName>
</protein>